<sequence>MTGVRQEAHNNRRVQDSQALSKKNRILIEKSKRITLL</sequence>
<feature type="region of interest" description="Disordered" evidence="1">
    <location>
        <begin position="1"/>
        <end position="20"/>
    </location>
</feature>
<evidence type="ECO:0000313" key="2">
    <source>
        <dbReference type="EMBL" id="KJV62137.1"/>
    </source>
</evidence>
<dbReference type="PATRIC" id="fig|1359164.3.peg.1142"/>
<evidence type="ECO:0000313" key="3">
    <source>
        <dbReference type="Proteomes" id="UP000033556"/>
    </source>
</evidence>
<organism evidence="2 3">
    <name type="scientific">Rickettsia amblyommatis str. Ac/Pa</name>
    <dbReference type="NCBI Taxonomy" id="1359164"/>
    <lineage>
        <taxon>Bacteria</taxon>
        <taxon>Pseudomonadati</taxon>
        <taxon>Pseudomonadota</taxon>
        <taxon>Alphaproteobacteria</taxon>
        <taxon>Rickettsiales</taxon>
        <taxon>Rickettsiaceae</taxon>
        <taxon>Rickettsieae</taxon>
        <taxon>Rickettsia</taxon>
        <taxon>spotted fever group</taxon>
    </lineage>
</organism>
<keyword evidence="3" id="KW-1185">Reference proteome</keyword>
<name>A0A0F3N3B6_RICAM</name>
<dbReference type="AlphaFoldDB" id="A0A0F3N3B6"/>
<gene>
    <name evidence="2" type="ORF">APHACPA_1157</name>
</gene>
<protein>
    <submittedName>
        <fullName evidence="2">Uncharacterized protein</fullName>
    </submittedName>
</protein>
<feature type="compositionally biased region" description="Basic and acidic residues" evidence="1">
    <location>
        <begin position="1"/>
        <end position="15"/>
    </location>
</feature>
<evidence type="ECO:0000256" key="1">
    <source>
        <dbReference type="SAM" id="MobiDB-lite"/>
    </source>
</evidence>
<dbReference type="Proteomes" id="UP000033556">
    <property type="component" value="Unassembled WGS sequence"/>
</dbReference>
<reference evidence="2 3" key="1">
    <citation type="submission" date="2015-01" db="EMBL/GenBank/DDBJ databases">
        <title>Genome Sequencing of Rickettsiales.</title>
        <authorList>
            <person name="Daugherty S.C."/>
            <person name="Su Q."/>
            <person name="Abolude K."/>
            <person name="Beier-Sexton M."/>
            <person name="Carlyon J.A."/>
            <person name="Carter R."/>
            <person name="Day N.P."/>
            <person name="Dumler S.J."/>
            <person name="Dyachenko V."/>
            <person name="Godinez A."/>
            <person name="Kurtti T.J."/>
            <person name="Lichay M."/>
            <person name="Mullins K.E."/>
            <person name="Ott S."/>
            <person name="Pappas-Brown V."/>
            <person name="Paris D.H."/>
            <person name="Patel P."/>
            <person name="Richards A.L."/>
            <person name="Sadzewicz L."/>
            <person name="Sears K."/>
            <person name="Seidman D."/>
            <person name="Sengamalay N."/>
            <person name="Stenos J."/>
            <person name="Tallon L.J."/>
            <person name="Vincent G."/>
            <person name="Fraser C.M."/>
            <person name="Munderloh U."/>
            <person name="Dunning-Hotopp J.C."/>
        </authorList>
    </citation>
    <scope>NUCLEOTIDE SEQUENCE [LARGE SCALE GENOMIC DNA]</scope>
    <source>
        <strain evidence="2 3">Ac/Pa</strain>
    </source>
</reference>
<comment type="caution">
    <text evidence="2">The sequence shown here is derived from an EMBL/GenBank/DDBJ whole genome shotgun (WGS) entry which is preliminary data.</text>
</comment>
<accession>A0A0F3N3B6</accession>
<proteinExistence type="predicted"/>
<dbReference type="EMBL" id="LANR01000001">
    <property type="protein sequence ID" value="KJV62137.1"/>
    <property type="molecule type" value="Genomic_DNA"/>
</dbReference>